<evidence type="ECO:0000313" key="2">
    <source>
        <dbReference type="EMBL" id="RPB24996.1"/>
    </source>
</evidence>
<feature type="region of interest" description="Disordered" evidence="1">
    <location>
        <begin position="1"/>
        <end position="33"/>
    </location>
</feature>
<evidence type="ECO:0000256" key="1">
    <source>
        <dbReference type="SAM" id="MobiDB-lite"/>
    </source>
</evidence>
<feature type="compositionally biased region" description="Low complexity" evidence="1">
    <location>
        <begin position="9"/>
        <end position="18"/>
    </location>
</feature>
<dbReference type="OrthoDB" id="5450459at2759"/>
<name>A0A3N4LQ87_9PEZI</name>
<dbReference type="AlphaFoldDB" id="A0A3N4LQ87"/>
<keyword evidence="3" id="KW-1185">Reference proteome</keyword>
<sequence length="113" mass="12690">MPPKKWKLGTTSDGSGADSGDDDHGTRQFADRLGFNDPGIPRTLYQRAMSDFGIFRPGEFGRTKFAKLCEWGAAHLAMAPKGQLNYHKQEYRSALNQLMQDVAKKARKSRQVM</sequence>
<organism evidence="2 3">
    <name type="scientific">Terfezia boudieri ATCC MYA-4762</name>
    <dbReference type="NCBI Taxonomy" id="1051890"/>
    <lineage>
        <taxon>Eukaryota</taxon>
        <taxon>Fungi</taxon>
        <taxon>Dikarya</taxon>
        <taxon>Ascomycota</taxon>
        <taxon>Pezizomycotina</taxon>
        <taxon>Pezizomycetes</taxon>
        <taxon>Pezizales</taxon>
        <taxon>Pezizaceae</taxon>
        <taxon>Terfezia</taxon>
    </lineage>
</organism>
<protein>
    <submittedName>
        <fullName evidence="2">Uncharacterized protein</fullName>
    </submittedName>
</protein>
<proteinExistence type="predicted"/>
<dbReference type="EMBL" id="ML121539">
    <property type="protein sequence ID" value="RPB24996.1"/>
    <property type="molecule type" value="Genomic_DNA"/>
</dbReference>
<gene>
    <name evidence="2" type="ORF">L211DRAFT_848357</name>
</gene>
<dbReference type="InParanoid" id="A0A3N4LQ87"/>
<evidence type="ECO:0000313" key="3">
    <source>
        <dbReference type="Proteomes" id="UP000267821"/>
    </source>
</evidence>
<reference evidence="2 3" key="1">
    <citation type="journal article" date="2018" name="Nat. Ecol. Evol.">
        <title>Pezizomycetes genomes reveal the molecular basis of ectomycorrhizal truffle lifestyle.</title>
        <authorList>
            <person name="Murat C."/>
            <person name="Payen T."/>
            <person name="Noel B."/>
            <person name="Kuo A."/>
            <person name="Morin E."/>
            <person name="Chen J."/>
            <person name="Kohler A."/>
            <person name="Krizsan K."/>
            <person name="Balestrini R."/>
            <person name="Da Silva C."/>
            <person name="Montanini B."/>
            <person name="Hainaut M."/>
            <person name="Levati E."/>
            <person name="Barry K.W."/>
            <person name="Belfiori B."/>
            <person name="Cichocki N."/>
            <person name="Clum A."/>
            <person name="Dockter R.B."/>
            <person name="Fauchery L."/>
            <person name="Guy J."/>
            <person name="Iotti M."/>
            <person name="Le Tacon F."/>
            <person name="Lindquist E.A."/>
            <person name="Lipzen A."/>
            <person name="Malagnac F."/>
            <person name="Mello A."/>
            <person name="Molinier V."/>
            <person name="Miyauchi S."/>
            <person name="Poulain J."/>
            <person name="Riccioni C."/>
            <person name="Rubini A."/>
            <person name="Sitrit Y."/>
            <person name="Splivallo R."/>
            <person name="Traeger S."/>
            <person name="Wang M."/>
            <person name="Zifcakova L."/>
            <person name="Wipf D."/>
            <person name="Zambonelli A."/>
            <person name="Paolocci F."/>
            <person name="Nowrousian M."/>
            <person name="Ottonello S."/>
            <person name="Baldrian P."/>
            <person name="Spatafora J.W."/>
            <person name="Henrissat B."/>
            <person name="Nagy L.G."/>
            <person name="Aury J.M."/>
            <person name="Wincker P."/>
            <person name="Grigoriev I.V."/>
            <person name="Bonfante P."/>
            <person name="Martin F.M."/>
        </authorList>
    </citation>
    <scope>NUCLEOTIDE SEQUENCE [LARGE SCALE GENOMIC DNA]</scope>
    <source>
        <strain evidence="2 3">ATCC MYA-4762</strain>
    </source>
</reference>
<dbReference type="Proteomes" id="UP000267821">
    <property type="component" value="Unassembled WGS sequence"/>
</dbReference>
<accession>A0A3N4LQ87</accession>